<dbReference type="EMBL" id="MAGO01000006">
    <property type="protein sequence ID" value="OCC15262.1"/>
    <property type="molecule type" value="Genomic_DNA"/>
</dbReference>
<dbReference type="PATRIC" id="fig|1156395.6.peg.1398"/>
<dbReference type="Gene3D" id="3.40.50.620">
    <property type="entry name" value="HUPs"/>
    <property type="match status" value="1"/>
</dbReference>
<evidence type="ECO:0000313" key="1">
    <source>
        <dbReference type="EMBL" id="OCC15262.1"/>
    </source>
</evidence>
<dbReference type="RefSeq" id="WP_067618061.1">
    <property type="nucleotide sequence ID" value="NZ_MAGO01000006.1"/>
</dbReference>
<sequence length="199" mass="22821">MTKIDRLREYLSTLRPPIAVACSGGVDSTFLVKIALDVHGKQWVYPVFMDSVFVTEADRSWIEAVSRNLGVQVLRYKWNPLSYLEIRSNTRRRCYWCKLHMYSIIKEKVKTFGVSQILDGTQGDDLNRDRPGIFAIKKLNILTPMADLFLTKDEIRFESNKYSLAPANRPSESCLATKIDFGIVITKNQLKQIENGLIN</sequence>
<dbReference type="PANTHER" id="PTHR43169:SF2">
    <property type="entry name" value="NAD_GMP SYNTHASE DOMAIN-CONTAINING PROTEIN"/>
    <property type="match status" value="1"/>
</dbReference>
<dbReference type="Proteomes" id="UP000093080">
    <property type="component" value="Unassembled WGS sequence"/>
</dbReference>
<keyword evidence="2" id="KW-1185">Reference proteome</keyword>
<proteinExistence type="predicted"/>
<gene>
    <name evidence="1" type="ORF">DBT_1385</name>
</gene>
<protein>
    <submittedName>
        <fullName evidence="1">ATP-utilizing enzyme of the PP-loop superfamily</fullName>
    </submittedName>
</protein>
<accession>A0A1B9F5S0</accession>
<comment type="caution">
    <text evidence="1">The sequence shown here is derived from an EMBL/GenBank/DDBJ whole genome shotgun (WGS) entry which is preliminary data.</text>
</comment>
<dbReference type="AlphaFoldDB" id="A0A1B9F5S0"/>
<reference evidence="1 2" key="1">
    <citation type="submission" date="2016-06" db="EMBL/GenBank/DDBJ databases">
        <title>Respiratory ammonification of nitrate coupled to the oxidation of elemental sulfur in deep-sea autotrophic thermophilic bacteria.</title>
        <authorList>
            <person name="Slobodkina G.B."/>
            <person name="Mardanov A.V."/>
            <person name="Ravin N.V."/>
            <person name="Frolova A.A."/>
            <person name="Viryasiv M.B."/>
            <person name="Chernyh N.A."/>
            <person name="Bonch-Osmolovskaya E.A."/>
            <person name="Slobodkin A.I."/>
        </authorList>
    </citation>
    <scope>NUCLEOTIDE SEQUENCE [LARGE SCALE GENOMIC DNA]</scope>
    <source>
        <strain evidence="1 2">S69</strain>
    </source>
</reference>
<dbReference type="SUPFAM" id="SSF52402">
    <property type="entry name" value="Adenine nucleotide alpha hydrolases-like"/>
    <property type="match status" value="1"/>
</dbReference>
<name>A0A1B9F5S0_9BACT</name>
<dbReference type="InterPro" id="IPR052188">
    <property type="entry name" value="Ni-pincer_cofactor_biosynth"/>
</dbReference>
<dbReference type="PANTHER" id="PTHR43169">
    <property type="entry name" value="EXSB FAMILY PROTEIN"/>
    <property type="match status" value="1"/>
</dbReference>
<dbReference type="InterPro" id="IPR014729">
    <property type="entry name" value="Rossmann-like_a/b/a_fold"/>
</dbReference>
<dbReference type="STRING" id="1156395.DBT_1385"/>
<dbReference type="OrthoDB" id="9776919at2"/>
<evidence type="ECO:0000313" key="2">
    <source>
        <dbReference type="Proteomes" id="UP000093080"/>
    </source>
</evidence>
<organism evidence="1 2">
    <name type="scientific">Dissulfuribacter thermophilus</name>
    <dbReference type="NCBI Taxonomy" id="1156395"/>
    <lineage>
        <taxon>Bacteria</taxon>
        <taxon>Pseudomonadati</taxon>
        <taxon>Thermodesulfobacteriota</taxon>
        <taxon>Dissulfuribacteria</taxon>
        <taxon>Dissulfuribacterales</taxon>
        <taxon>Dissulfuribacteraceae</taxon>
        <taxon>Dissulfuribacter</taxon>
    </lineage>
</organism>